<dbReference type="EMBL" id="CACRXK020029937">
    <property type="protein sequence ID" value="CAB4042343.1"/>
    <property type="molecule type" value="Genomic_DNA"/>
</dbReference>
<protein>
    <submittedName>
        <fullName evidence="1">Uncharacterized protein</fullName>
    </submittedName>
</protein>
<dbReference type="Proteomes" id="UP001152795">
    <property type="component" value="Unassembled WGS sequence"/>
</dbReference>
<evidence type="ECO:0000313" key="1">
    <source>
        <dbReference type="EMBL" id="CAB4042343.1"/>
    </source>
</evidence>
<dbReference type="AlphaFoldDB" id="A0A7D9KAD0"/>
<gene>
    <name evidence="1" type="ORF">PACLA_8A063167</name>
</gene>
<accession>A0A7D9KAD0</accession>
<keyword evidence="2" id="KW-1185">Reference proteome</keyword>
<organism evidence="1 2">
    <name type="scientific">Paramuricea clavata</name>
    <name type="common">Red gorgonian</name>
    <name type="synonym">Violescent sea-whip</name>
    <dbReference type="NCBI Taxonomy" id="317549"/>
    <lineage>
        <taxon>Eukaryota</taxon>
        <taxon>Metazoa</taxon>
        <taxon>Cnidaria</taxon>
        <taxon>Anthozoa</taxon>
        <taxon>Octocorallia</taxon>
        <taxon>Malacalcyonacea</taxon>
        <taxon>Plexauridae</taxon>
        <taxon>Paramuricea</taxon>
    </lineage>
</organism>
<name>A0A7D9KAD0_PARCT</name>
<evidence type="ECO:0000313" key="2">
    <source>
        <dbReference type="Proteomes" id="UP001152795"/>
    </source>
</evidence>
<sequence>MERIEQSQKSRNVVTIHEIMHAGAKTLPLEIRYTSCEIESLANKTRKIVHANNLKRFSIDYDIDQVYEKSEDTESSECDFDEIGNILPNPEERQNVQRNDDGANVMHGYNLRRNRRMPDRYGIPVVDY</sequence>
<reference evidence="1" key="1">
    <citation type="submission" date="2020-04" db="EMBL/GenBank/DDBJ databases">
        <authorList>
            <person name="Alioto T."/>
            <person name="Alioto T."/>
            <person name="Gomez Garrido J."/>
        </authorList>
    </citation>
    <scope>NUCLEOTIDE SEQUENCE</scope>
    <source>
        <strain evidence="1">A484AB</strain>
    </source>
</reference>
<proteinExistence type="predicted"/>
<comment type="caution">
    <text evidence="1">The sequence shown here is derived from an EMBL/GenBank/DDBJ whole genome shotgun (WGS) entry which is preliminary data.</text>
</comment>